<dbReference type="InterPro" id="IPR050712">
    <property type="entry name" value="NAD(P)H-dep_reductase"/>
</dbReference>
<dbReference type="KEGG" id="llu:AKJ09_02203"/>
<dbReference type="Gene3D" id="3.40.50.360">
    <property type="match status" value="1"/>
</dbReference>
<dbReference type="SUPFAM" id="SSF52218">
    <property type="entry name" value="Flavoproteins"/>
    <property type="match status" value="1"/>
</dbReference>
<dbReference type="InterPro" id="IPR029039">
    <property type="entry name" value="Flavoprotein-like_sf"/>
</dbReference>
<accession>A0A0K1PQZ7</accession>
<dbReference type="EMBL" id="CP012333">
    <property type="protein sequence ID" value="AKU95539.1"/>
    <property type="molecule type" value="Genomic_DNA"/>
</dbReference>
<reference evidence="2 3" key="1">
    <citation type="submission" date="2015-08" db="EMBL/GenBank/DDBJ databases">
        <authorList>
            <person name="Babu N.S."/>
            <person name="Beckwith C.J."/>
            <person name="Beseler K.G."/>
            <person name="Brison A."/>
            <person name="Carone J.V."/>
            <person name="Caskin T.P."/>
            <person name="Diamond M."/>
            <person name="Durham M.E."/>
            <person name="Foxe J.M."/>
            <person name="Go M."/>
            <person name="Henderson B.A."/>
            <person name="Jones I.B."/>
            <person name="McGettigan J.A."/>
            <person name="Micheletti S.J."/>
            <person name="Nasrallah M.E."/>
            <person name="Ortiz D."/>
            <person name="Piller C.R."/>
            <person name="Privatt S.R."/>
            <person name="Schneider S.L."/>
            <person name="Sharp S."/>
            <person name="Smith T.C."/>
            <person name="Stanton J.D."/>
            <person name="Ullery H.E."/>
            <person name="Wilson R.J."/>
            <person name="Serrano M.G."/>
            <person name="Buck G."/>
            <person name="Lee V."/>
            <person name="Wang Y."/>
            <person name="Carvalho R."/>
            <person name="Voegtly L."/>
            <person name="Shi R."/>
            <person name="Duckworth R."/>
            <person name="Johnson A."/>
            <person name="Loviza R."/>
            <person name="Walstead R."/>
            <person name="Shah Z."/>
            <person name="Kiflezghi M."/>
            <person name="Wade K."/>
            <person name="Ball S.L."/>
            <person name="Bradley K.W."/>
            <person name="Asai D.J."/>
            <person name="Bowman C.A."/>
            <person name="Russell D.A."/>
            <person name="Pope W.H."/>
            <person name="Jacobs-Sera D."/>
            <person name="Hendrix R.W."/>
            <person name="Hatfull G.F."/>
        </authorList>
    </citation>
    <scope>NUCLEOTIDE SEQUENCE [LARGE SCALE GENOMIC DNA]</scope>
    <source>
        <strain evidence="2 3">DSM 27648</strain>
    </source>
</reference>
<proteinExistence type="predicted"/>
<evidence type="ECO:0000313" key="2">
    <source>
        <dbReference type="EMBL" id="AKU95539.1"/>
    </source>
</evidence>
<dbReference type="GO" id="GO:0005829">
    <property type="term" value="C:cytosol"/>
    <property type="evidence" value="ECO:0007669"/>
    <property type="project" value="TreeGrafter"/>
</dbReference>
<dbReference type="RefSeq" id="WP_146646973.1">
    <property type="nucleotide sequence ID" value="NZ_CP012333.1"/>
</dbReference>
<keyword evidence="3" id="KW-1185">Reference proteome</keyword>
<dbReference type="Proteomes" id="UP000064967">
    <property type="component" value="Chromosome"/>
</dbReference>
<feature type="domain" description="NADPH-dependent FMN reductase-like" evidence="1">
    <location>
        <begin position="16"/>
        <end position="158"/>
    </location>
</feature>
<evidence type="ECO:0000313" key="3">
    <source>
        <dbReference type="Proteomes" id="UP000064967"/>
    </source>
</evidence>
<organism evidence="2 3">
    <name type="scientific">Labilithrix luteola</name>
    <dbReference type="NCBI Taxonomy" id="1391654"/>
    <lineage>
        <taxon>Bacteria</taxon>
        <taxon>Pseudomonadati</taxon>
        <taxon>Myxococcota</taxon>
        <taxon>Polyangia</taxon>
        <taxon>Polyangiales</taxon>
        <taxon>Labilitrichaceae</taxon>
        <taxon>Labilithrix</taxon>
    </lineage>
</organism>
<dbReference type="PANTHER" id="PTHR30543:SF21">
    <property type="entry name" value="NAD(P)H-DEPENDENT FMN REDUCTASE LOT6"/>
    <property type="match status" value="1"/>
</dbReference>
<dbReference type="GO" id="GO:0016491">
    <property type="term" value="F:oxidoreductase activity"/>
    <property type="evidence" value="ECO:0007669"/>
    <property type="project" value="InterPro"/>
</dbReference>
<dbReference type="AlphaFoldDB" id="A0A0K1PQZ7"/>
<evidence type="ECO:0000259" key="1">
    <source>
        <dbReference type="Pfam" id="PF03358"/>
    </source>
</evidence>
<dbReference type="PANTHER" id="PTHR30543">
    <property type="entry name" value="CHROMATE REDUCTASE"/>
    <property type="match status" value="1"/>
</dbReference>
<dbReference type="InterPro" id="IPR005025">
    <property type="entry name" value="FMN_Rdtase-like_dom"/>
</dbReference>
<name>A0A0K1PQZ7_9BACT</name>
<dbReference type="STRING" id="1391654.AKJ09_02203"/>
<sequence length="211" mass="23094">MNARGTKGSPKESSRPKIGIVVGTTRAARFADMPARWLFETCAERTDLDAEIIDLRDYPLPFFDESVAPLLSRPTNEIAKRWGEKVASLDGYVFLTAEYNHSISGVLKNALDHGYSEFNRKPAAFVGYGGLGGARAVEQLRLICVELQMAPTRSAVHITREPILAVLQGKNLTEFDYLAQASAAMFDELAWWTTALSAARAAGSSLVQRTA</sequence>
<dbReference type="Pfam" id="PF03358">
    <property type="entry name" value="FMN_red"/>
    <property type="match status" value="1"/>
</dbReference>
<dbReference type="OrthoDB" id="9812295at2"/>
<gene>
    <name evidence="2" type="ORF">AKJ09_02203</name>
</gene>
<dbReference type="GO" id="GO:0010181">
    <property type="term" value="F:FMN binding"/>
    <property type="evidence" value="ECO:0007669"/>
    <property type="project" value="TreeGrafter"/>
</dbReference>
<protein>
    <submittedName>
        <fullName evidence="2">Putative reductase</fullName>
    </submittedName>
</protein>